<reference evidence="5 7" key="1">
    <citation type="submission" date="2015-11" db="EMBL/GenBank/DDBJ databases">
        <title>Genomic analysis of 38 Legionella species identifies large and diverse effector repertoires.</title>
        <authorList>
            <person name="Burstein D."/>
            <person name="Amaro F."/>
            <person name="Zusman T."/>
            <person name="Lifshitz Z."/>
            <person name="Cohen O."/>
            <person name="Gilbert J.A."/>
            <person name="Pupko T."/>
            <person name="Shuman H.A."/>
            <person name="Segal G."/>
        </authorList>
    </citation>
    <scope>NUCLEOTIDE SEQUENCE [LARGE SCALE GENOMIC DNA]</scope>
    <source>
        <strain evidence="5 7">ATCC 43877</strain>
    </source>
</reference>
<dbReference type="Proteomes" id="UP000254040">
    <property type="component" value="Unassembled WGS sequence"/>
</dbReference>
<dbReference type="STRING" id="39962.Lmor_1362"/>
<keyword evidence="7" id="KW-1185">Reference proteome</keyword>
<dbReference type="NCBIfam" id="NF005526">
    <property type="entry name" value="PRK07179.1"/>
    <property type="match status" value="1"/>
</dbReference>
<protein>
    <submittedName>
        <fullName evidence="6">Aminotransferase class II</fullName>
        <ecNumber evidence="6">2.3.-.-</ecNumber>
    </submittedName>
</protein>
<proteinExistence type="predicted"/>
<dbReference type="GO" id="GO:0008710">
    <property type="term" value="F:8-amino-7-oxononanoate synthase activity"/>
    <property type="evidence" value="ECO:0007669"/>
    <property type="project" value="TreeGrafter"/>
</dbReference>
<dbReference type="InterPro" id="IPR015422">
    <property type="entry name" value="PyrdxlP-dep_Trfase_small"/>
</dbReference>
<comment type="cofactor">
    <cofactor evidence="1">
        <name>pyridoxal 5'-phosphate</name>
        <dbReference type="ChEBI" id="CHEBI:597326"/>
    </cofactor>
</comment>
<dbReference type="PANTHER" id="PTHR13693">
    <property type="entry name" value="CLASS II AMINOTRANSFERASE/8-AMINO-7-OXONONANOATE SYNTHASE"/>
    <property type="match status" value="1"/>
</dbReference>
<keyword evidence="6" id="KW-0032">Aminotransferase</keyword>
<evidence type="ECO:0000313" key="5">
    <source>
        <dbReference type="EMBL" id="KTD34829.1"/>
    </source>
</evidence>
<gene>
    <name evidence="6" type="primary">cqsA</name>
    <name evidence="5" type="ORF">Lmor_1362</name>
    <name evidence="6" type="ORF">NCTC12239_02880</name>
</gene>
<evidence type="ECO:0000256" key="1">
    <source>
        <dbReference type="ARBA" id="ARBA00001933"/>
    </source>
</evidence>
<evidence type="ECO:0000256" key="3">
    <source>
        <dbReference type="ARBA" id="ARBA00022898"/>
    </source>
</evidence>
<evidence type="ECO:0000313" key="6">
    <source>
        <dbReference type="EMBL" id="STX63926.1"/>
    </source>
</evidence>
<dbReference type="GO" id="GO:0009102">
    <property type="term" value="P:biotin biosynthetic process"/>
    <property type="evidence" value="ECO:0007669"/>
    <property type="project" value="TreeGrafter"/>
</dbReference>
<dbReference type="EMBL" id="UGOG01000001">
    <property type="protein sequence ID" value="STX63926.1"/>
    <property type="molecule type" value="Genomic_DNA"/>
</dbReference>
<keyword evidence="3" id="KW-0663">Pyridoxal phosphate</keyword>
<feature type="domain" description="Aminotransferase class I/classII large" evidence="4">
    <location>
        <begin position="91"/>
        <end position="426"/>
    </location>
</feature>
<evidence type="ECO:0000259" key="4">
    <source>
        <dbReference type="Pfam" id="PF00155"/>
    </source>
</evidence>
<dbReference type="RefSeq" id="WP_238584723.1">
    <property type="nucleotide sequence ID" value="NZ_CAAAJG010000010.1"/>
</dbReference>
<dbReference type="InterPro" id="IPR004839">
    <property type="entry name" value="Aminotransferase_I/II_large"/>
</dbReference>
<reference evidence="6 8" key="2">
    <citation type="submission" date="2018-06" db="EMBL/GenBank/DDBJ databases">
        <authorList>
            <consortium name="Pathogen Informatics"/>
            <person name="Doyle S."/>
        </authorList>
    </citation>
    <scope>NUCLEOTIDE SEQUENCE [LARGE SCALE GENOMIC DNA]</scope>
    <source>
        <strain evidence="6 8">NCTC12239</strain>
    </source>
</reference>
<evidence type="ECO:0000256" key="2">
    <source>
        <dbReference type="ARBA" id="ARBA00022679"/>
    </source>
</evidence>
<dbReference type="InterPro" id="IPR050087">
    <property type="entry name" value="AON_synthase_class-II"/>
</dbReference>
<dbReference type="AlphaFoldDB" id="A0A378JZT5"/>
<dbReference type="Proteomes" id="UP000054985">
    <property type="component" value="Unassembled WGS sequence"/>
</dbReference>
<evidence type="ECO:0000313" key="7">
    <source>
        <dbReference type="Proteomes" id="UP000054985"/>
    </source>
</evidence>
<dbReference type="InterPro" id="IPR015424">
    <property type="entry name" value="PyrdxlP-dep_Trfase"/>
</dbReference>
<dbReference type="GO" id="GO:0030170">
    <property type="term" value="F:pyridoxal phosphate binding"/>
    <property type="evidence" value="ECO:0007669"/>
    <property type="project" value="InterPro"/>
</dbReference>
<keyword evidence="2 6" id="KW-0808">Transferase</keyword>
<dbReference type="Gene3D" id="3.90.1150.10">
    <property type="entry name" value="Aspartate Aminotransferase, domain 1"/>
    <property type="match status" value="1"/>
</dbReference>
<dbReference type="InterPro" id="IPR015421">
    <property type="entry name" value="PyrdxlP-dep_Trfase_major"/>
</dbReference>
<organism evidence="6 8">
    <name type="scientific">Legionella moravica</name>
    <dbReference type="NCBI Taxonomy" id="39962"/>
    <lineage>
        <taxon>Bacteria</taxon>
        <taxon>Pseudomonadati</taxon>
        <taxon>Pseudomonadota</taxon>
        <taxon>Gammaproteobacteria</taxon>
        <taxon>Legionellales</taxon>
        <taxon>Legionellaceae</taxon>
        <taxon>Legionella</taxon>
    </lineage>
</organism>
<dbReference type="GO" id="GO:0008483">
    <property type="term" value="F:transaminase activity"/>
    <property type="evidence" value="ECO:0007669"/>
    <property type="project" value="UniProtKB-KW"/>
</dbReference>
<sequence>MRPPFTGLLGERLKPCYTAANGQEAELGMGIQDNSTENNHSASSIWESDVETERYPEFINDAMEHYFEDRVKKSWQGRHILNGKTPTPTALIFSSNDYLHISQHPELINAQMDAMRKYGNGQMQSAVFLSNNSQLLDNCEQQFSTFLNYPSSLLTQSGWCSNVGIIQALAKRNTPVYLDFYTHMSFWAGVKAANAKPIPFQHNSTESLIKRLERHGPGIIAIDSIYSTTGTISPLSEFVKIAKKYDCLLIVDESHSLGTYGPSGKGLVTLLGLSDQVDVITASLAKAFSGRGGLIAGKKRLIEFVRYSSLPAIFSSALVPHDLAGFSSSLEIISRDEWRREKLHANATFLREALSANGFDIGDSESQIIPIMTGNEANTIWLRNELEKEDIFGAVFCSPATPKNRALIRLSLSSNHEKRDLLRVIDCLLKLVAHQRDIPFFNGEY</sequence>
<name>A0A378JZT5_9GAMM</name>
<dbReference type="EC" id="2.3.-.-" evidence="6"/>
<dbReference type="PANTHER" id="PTHR13693:SF100">
    <property type="entry name" value="8-AMINO-7-OXONONANOATE SYNTHASE"/>
    <property type="match status" value="1"/>
</dbReference>
<dbReference type="Gene3D" id="3.40.640.10">
    <property type="entry name" value="Type I PLP-dependent aspartate aminotransferase-like (Major domain)"/>
    <property type="match status" value="1"/>
</dbReference>
<evidence type="ECO:0000313" key="8">
    <source>
        <dbReference type="Proteomes" id="UP000254040"/>
    </source>
</evidence>
<dbReference type="EMBL" id="LNYN01000019">
    <property type="protein sequence ID" value="KTD34829.1"/>
    <property type="molecule type" value="Genomic_DNA"/>
</dbReference>
<keyword evidence="6" id="KW-0012">Acyltransferase</keyword>
<dbReference type="Pfam" id="PF00155">
    <property type="entry name" value="Aminotran_1_2"/>
    <property type="match status" value="1"/>
</dbReference>
<dbReference type="SUPFAM" id="SSF53383">
    <property type="entry name" value="PLP-dependent transferases"/>
    <property type="match status" value="1"/>
</dbReference>
<accession>A0A378JZT5</accession>